<name>A0ABU3VIF3_9RHOB</name>
<keyword evidence="3" id="KW-0808">Transferase</keyword>
<feature type="transmembrane region" description="Helical" evidence="1">
    <location>
        <begin position="31"/>
        <end position="51"/>
    </location>
</feature>
<accession>A0ABU3VIF3</accession>
<evidence type="ECO:0000259" key="2">
    <source>
        <dbReference type="Pfam" id="PF07786"/>
    </source>
</evidence>
<feature type="transmembrane region" description="Helical" evidence="1">
    <location>
        <begin position="187"/>
        <end position="205"/>
    </location>
</feature>
<dbReference type="Proteomes" id="UP001255416">
    <property type="component" value="Unassembled WGS sequence"/>
</dbReference>
<feature type="transmembrane region" description="Helical" evidence="1">
    <location>
        <begin position="144"/>
        <end position="164"/>
    </location>
</feature>
<organism evidence="3 4">
    <name type="scientific">Sedimentitalea todarodis</name>
    <dbReference type="NCBI Taxonomy" id="1631240"/>
    <lineage>
        <taxon>Bacteria</taxon>
        <taxon>Pseudomonadati</taxon>
        <taxon>Pseudomonadota</taxon>
        <taxon>Alphaproteobacteria</taxon>
        <taxon>Rhodobacterales</taxon>
        <taxon>Paracoccaceae</taxon>
        <taxon>Sedimentitalea</taxon>
    </lineage>
</organism>
<protein>
    <submittedName>
        <fullName evidence="3">Heparan-alpha-glucosaminide N-acetyltransferase</fullName>
        <ecNumber evidence="3">2.3.1.78</ecNumber>
    </submittedName>
</protein>
<evidence type="ECO:0000313" key="4">
    <source>
        <dbReference type="Proteomes" id="UP001255416"/>
    </source>
</evidence>
<dbReference type="GO" id="GO:0015019">
    <property type="term" value="F:heparan-alpha-glucosaminide N-acetyltransferase activity"/>
    <property type="evidence" value="ECO:0007669"/>
    <property type="project" value="UniProtKB-EC"/>
</dbReference>
<feature type="transmembrane region" description="Helical" evidence="1">
    <location>
        <begin position="63"/>
        <end position="82"/>
    </location>
</feature>
<keyword evidence="1" id="KW-0812">Transmembrane</keyword>
<keyword evidence="4" id="KW-1185">Reference proteome</keyword>
<dbReference type="Pfam" id="PF07786">
    <property type="entry name" value="HGSNAT_cat"/>
    <property type="match status" value="1"/>
</dbReference>
<reference evidence="4" key="1">
    <citation type="submission" date="2023-05" db="EMBL/GenBank/DDBJ databases">
        <title>Sedimentitalea sp. nov. JM2-8.</title>
        <authorList>
            <person name="Huang J."/>
        </authorList>
    </citation>
    <scope>NUCLEOTIDE SEQUENCE [LARGE SCALE GENOMIC DNA]</scope>
    <source>
        <strain evidence="4">KHS03</strain>
    </source>
</reference>
<sequence length="252" mass="27372">MSIQSGGIETKRASAPTGSHRLLSIDIGRTVSLFAMVIFHLAWDLTMFGFLPADAMQAVAWRVFAWTIAGSFLFLSGVSLWLAHGDAIRWRAFLRRLGILLLAAIAVSAATRLAMPHAWVRFGILHSIAVSTTISLLFLRVPVAVLAVASVAALLAGRIDVAAFDGPAWLWTGLGASRPRMLDYEPIFPWLGVCLAGLLFARLFAGRWRAPARPPSTIQSVLAWPGRNSLAFYLLHQPILFGAVWLASSVSQ</sequence>
<feature type="transmembrane region" description="Helical" evidence="1">
    <location>
        <begin position="230"/>
        <end position="248"/>
    </location>
</feature>
<gene>
    <name evidence="3" type="ORF">QO231_16695</name>
</gene>
<proteinExistence type="predicted"/>
<evidence type="ECO:0000313" key="3">
    <source>
        <dbReference type="EMBL" id="MDU9005474.1"/>
    </source>
</evidence>
<evidence type="ECO:0000256" key="1">
    <source>
        <dbReference type="SAM" id="Phobius"/>
    </source>
</evidence>
<feature type="transmembrane region" description="Helical" evidence="1">
    <location>
        <begin position="94"/>
        <end position="113"/>
    </location>
</feature>
<keyword evidence="3" id="KW-0012">Acyltransferase</keyword>
<comment type="caution">
    <text evidence="3">The sequence shown here is derived from an EMBL/GenBank/DDBJ whole genome shotgun (WGS) entry which is preliminary data.</text>
</comment>
<dbReference type="RefSeq" id="WP_316778906.1">
    <property type="nucleotide sequence ID" value="NZ_JASMWN010000014.1"/>
</dbReference>
<dbReference type="EC" id="2.3.1.78" evidence="3"/>
<dbReference type="EMBL" id="JASMWN010000014">
    <property type="protein sequence ID" value="MDU9005474.1"/>
    <property type="molecule type" value="Genomic_DNA"/>
</dbReference>
<keyword evidence="1" id="KW-1133">Transmembrane helix</keyword>
<feature type="domain" description="Heparan-alpha-glucosaminide N-acetyltransferase catalytic" evidence="2">
    <location>
        <begin position="21"/>
        <end position="238"/>
    </location>
</feature>
<keyword evidence="1" id="KW-0472">Membrane</keyword>
<dbReference type="InterPro" id="IPR012429">
    <property type="entry name" value="HGSNAT_cat"/>
</dbReference>